<dbReference type="SUPFAM" id="SSF51316">
    <property type="entry name" value="Mss4-like"/>
    <property type="match status" value="1"/>
</dbReference>
<protein>
    <recommendedName>
        <fullName evidence="3">peptide-methionine (R)-S-oxide reductase</fullName>
        <ecNumber evidence="3">1.8.4.12</ecNumber>
    </recommendedName>
</protein>
<evidence type="ECO:0000256" key="4">
    <source>
        <dbReference type="ARBA" id="ARBA00022723"/>
    </source>
</evidence>
<evidence type="ECO:0000313" key="9">
    <source>
        <dbReference type="EMBL" id="OHB01788.1"/>
    </source>
</evidence>
<organism evidence="9 10">
    <name type="scientific">Candidatus Zambryskibacteria bacterium RIFCSPLOWO2_01_FULL_39_39</name>
    <dbReference type="NCBI Taxonomy" id="1802758"/>
    <lineage>
        <taxon>Bacteria</taxon>
        <taxon>Candidatus Zambryskiibacteriota</taxon>
    </lineage>
</organism>
<evidence type="ECO:0000256" key="6">
    <source>
        <dbReference type="ARBA" id="ARBA00023002"/>
    </source>
</evidence>
<dbReference type="EC" id="1.8.4.12" evidence="3"/>
<dbReference type="GO" id="GO:0046872">
    <property type="term" value="F:metal ion binding"/>
    <property type="evidence" value="ECO:0007669"/>
    <property type="project" value="UniProtKB-KW"/>
</dbReference>
<comment type="caution">
    <text evidence="9">The sequence shown here is derived from an EMBL/GenBank/DDBJ whole genome shotgun (WGS) entry which is preliminary data.</text>
</comment>
<dbReference type="Pfam" id="PF01641">
    <property type="entry name" value="SelR"/>
    <property type="match status" value="1"/>
</dbReference>
<dbReference type="NCBIfam" id="TIGR00357">
    <property type="entry name" value="peptide-methionine (R)-S-oxide reductase MsrB"/>
    <property type="match status" value="1"/>
</dbReference>
<dbReference type="GO" id="GO:0006979">
    <property type="term" value="P:response to oxidative stress"/>
    <property type="evidence" value="ECO:0007669"/>
    <property type="project" value="InterPro"/>
</dbReference>
<dbReference type="FunFam" id="2.170.150.20:FF:000001">
    <property type="entry name" value="Peptide methionine sulfoxide reductase MsrB"/>
    <property type="match status" value="1"/>
</dbReference>
<dbReference type="AlphaFoldDB" id="A0A1G2TWT0"/>
<evidence type="ECO:0000256" key="1">
    <source>
        <dbReference type="ARBA" id="ARBA00001947"/>
    </source>
</evidence>
<dbReference type="InterPro" id="IPR002579">
    <property type="entry name" value="Met_Sox_Rdtase_MsrB_dom"/>
</dbReference>
<evidence type="ECO:0000256" key="5">
    <source>
        <dbReference type="ARBA" id="ARBA00022833"/>
    </source>
</evidence>
<name>A0A1G2TWT0_9BACT</name>
<dbReference type="STRING" id="1802758.A3A96_04280"/>
<dbReference type="InterPro" id="IPR028427">
    <property type="entry name" value="Met_Sox_Rdtase_MsrB"/>
</dbReference>
<dbReference type="PANTHER" id="PTHR10173:SF52">
    <property type="entry name" value="METHIONINE-R-SULFOXIDE REDUCTASE B1"/>
    <property type="match status" value="1"/>
</dbReference>
<comment type="cofactor">
    <cofactor evidence="1">
        <name>Zn(2+)</name>
        <dbReference type="ChEBI" id="CHEBI:29105"/>
    </cofactor>
</comment>
<dbReference type="Proteomes" id="UP000177707">
    <property type="component" value="Unassembled WGS sequence"/>
</dbReference>
<dbReference type="InterPro" id="IPR011057">
    <property type="entry name" value="Mss4-like_sf"/>
</dbReference>
<evidence type="ECO:0000313" key="10">
    <source>
        <dbReference type="Proteomes" id="UP000177707"/>
    </source>
</evidence>
<keyword evidence="4" id="KW-0479">Metal-binding</keyword>
<feature type="domain" description="MsrB" evidence="8">
    <location>
        <begin position="8"/>
        <end position="129"/>
    </location>
</feature>
<keyword evidence="6" id="KW-0560">Oxidoreductase</keyword>
<gene>
    <name evidence="9" type="ORF">A3A96_04280</name>
</gene>
<dbReference type="PROSITE" id="PS51790">
    <property type="entry name" value="MSRB"/>
    <property type="match status" value="1"/>
</dbReference>
<dbReference type="GO" id="GO:0030091">
    <property type="term" value="P:protein repair"/>
    <property type="evidence" value="ECO:0007669"/>
    <property type="project" value="InterPro"/>
</dbReference>
<reference evidence="9 10" key="1">
    <citation type="journal article" date="2016" name="Nat. Commun.">
        <title>Thousands of microbial genomes shed light on interconnected biogeochemical processes in an aquifer system.</title>
        <authorList>
            <person name="Anantharaman K."/>
            <person name="Brown C.T."/>
            <person name="Hug L.A."/>
            <person name="Sharon I."/>
            <person name="Castelle C.J."/>
            <person name="Probst A.J."/>
            <person name="Thomas B.C."/>
            <person name="Singh A."/>
            <person name="Wilkins M.J."/>
            <person name="Karaoz U."/>
            <person name="Brodie E.L."/>
            <person name="Williams K.H."/>
            <person name="Hubbard S.S."/>
            <person name="Banfield J.F."/>
        </authorList>
    </citation>
    <scope>NUCLEOTIDE SEQUENCE [LARGE SCALE GENOMIC DNA]</scope>
</reference>
<accession>A0A1G2TWT0</accession>
<evidence type="ECO:0000256" key="3">
    <source>
        <dbReference type="ARBA" id="ARBA00012499"/>
    </source>
</evidence>
<sequence>MRESGAVKDHWKEILTPEQYYILREAGTETPFTGALNHETRKGTYYSVGCDKPLFRSEQKYDSGTGWPSFFAPISEDALVLRRESGFLDDRIEVLDTCGSHLGHVFDDGPQPTGKRFCMNSVALYFVPDEK</sequence>
<evidence type="ECO:0000256" key="2">
    <source>
        <dbReference type="ARBA" id="ARBA00007174"/>
    </source>
</evidence>
<evidence type="ECO:0000259" key="8">
    <source>
        <dbReference type="PROSITE" id="PS51790"/>
    </source>
</evidence>
<evidence type="ECO:0000256" key="7">
    <source>
        <dbReference type="ARBA" id="ARBA00048488"/>
    </source>
</evidence>
<proteinExistence type="inferred from homology"/>
<dbReference type="Gene3D" id="2.170.150.20">
    <property type="entry name" value="Peptide methionine sulfoxide reductase"/>
    <property type="match status" value="1"/>
</dbReference>
<comment type="catalytic activity">
    <reaction evidence="7">
        <text>L-methionyl-[protein] + [thioredoxin]-disulfide + H2O = L-methionyl-(R)-S-oxide-[protein] + [thioredoxin]-dithiol</text>
        <dbReference type="Rhea" id="RHEA:24164"/>
        <dbReference type="Rhea" id="RHEA-COMP:10698"/>
        <dbReference type="Rhea" id="RHEA-COMP:10700"/>
        <dbReference type="Rhea" id="RHEA-COMP:12313"/>
        <dbReference type="Rhea" id="RHEA-COMP:12314"/>
        <dbReference type="ChEBI" id="CHEBI:15377"/>
        <dbReference type="ChEBI" id="CHEBI:16044"/>
        <dbReference type="ChEBI" id="CHEBI:29950"/>
        <dbReference type="ChEBI" id="CHEBI:45764"/>
        <dbReference type="ChEBI" id="CHEBI:50058"/>
        <dbReference type="EC" id="1.8.4.12"/>
    </reaction>
</comment>
<dbReference type="EMBL" id="MHWB01000010">
    <property type="protein sequence ID" value="OHB01788.1"/>
    <property type="molecule type" value="Genomic_DNA"/>
</dbReference>
<dbReference type="PANTHER" id="PTHR10173">
    <property type="entry name" value="METHIONINE SULFOXIDE REDUCTASE"/>
    <property type="match status" value="1"/>
</dbReference>
<dbReference type="GO" id="GO:0033743">
    <property type="term" value="F:peptide-methionine (R)-S-oxide reductase activity"/>
    <property type="evidence" value="ECO:0007669"/>
    <property type="project" value="UniProtKB-EC"/>
</dbReference>
<keyword evidence="5" id="KW-0862">Zinc</keyword>
<dbReference type="GO" id="GO:0005737">
    <property type="term" value="C:cytoplasm"/>
    <property type="evidence" value="ECO:0007669"/>
    <property type="project" value="TreeGrafter"/>
</dbReference>
<comment type="similarity">
    <text evidence="2">Belongs to the MsrB Met sulfoxide reductase family.</text>
</comment>